<sequence length="42" mass="5094">MVYAPDRLFKGVKKLANYVRYITFWQSSFVRNMQIYGTLFIK</sequence>
<reference evidence="1" key="1">
    <citation type="submission" date="2022-01" db="EMBL/GenBank/DDBJ databases">
        <authorList>
            <person name="Lagorce A."/>
        </authorList>
    </citation>
    <scope>NUCLEOTIDE SEQUENCE</scope>
    <source>
        <strain evidence="1">Th15_F1_A12</strain>
    </source>
</reference>
<accession>A0AAU9QQ90</accession>
<evidence type="ECO:0000313" key="1">
    <source>
        <dbReference type="EMBL" id="CAH1598567.1"/>
    </source>
</evidence>
<gene>
    <name evidence="1" type="ORF">THF1A12_370013</name>
</gene>
<protein>
    <submittedName>
        <fullName evidence="1">Uncharacterized protein</fullName>
    </submittedName>
</protein>
<dbReference type="AlphaFoldDB" id="A0AAU9QQ90"/>
<evidence type="ECO:0000313" key="2">
    <source>
        <dbReference type="Proteomes" id="UP001295462"/>
    </source>
</evidence>
<organism evidence="1 2">
    <name type="scientific">Vibrio jasicida</name>
    <dbReference type="NCBI Taxonomy" id="766224"/>
    <lineage>
        <taxon>Bacteria</taxon>
        <taxon>Pseudomonadati</taxon>
        <taxon>Pseudomonadota</taxon>
        <taxon>Gammaproteobacteria</taxon>
        <taxon>Vibrionales</taxon>
        <taxon>Vibrionaceae</taxon>
        <taxon>Vibrio</taxon>
    </lineage>
</organism>
<dbReference type="EMBL" id="CAKMUD010000091">
    <property type="protein sequence ID" value="CAH1598567.1"/>
    <property type="molecule type" value="Genomic_DNA"/>
</dbReference>
<dbReference type="Proteomes" id="UP001295462">
    <property type="component" value="Unassembled WGS sequence"/>
</dbReference>
<proteinExistence type="predicted"/>
<comment type="caution">
    <text evidence="1">The sequence shown here is derived from an EMBL/GenBank/DDBJ whole genome shotgun (WGS) entry which is preliminary data.</text>
</comment>
<name>A0AAU9QQ90_9VIBR</name>